<reference evidence="1" key="1">
    <citation type="submission" date="2022-05" db="EMBL/GenBank/DDBJ databases">
        <title>Comparative Genomics of Spacecraft Associated Microbes.</title>
        <authorList>
            <person name="Tran M.T."/>
            <person name="Wright A."/>
            <person name="Seuylemezian A."/>
            <person name="Eisen J."/>
            <person name="Coil D."/>
        </authorList>
    </citation>
    <scope>NUCLEOTIDE SEQUENCE</scope>
    <source>
        <strain evidence="1">FAIRING 10M-2.2</strain>
    </source>
</reference>
<evidence type="ECO:0000313" key="1">
    <source>
        <dbReference type="EMBL" id="MCM3736474.1"/>
    </source>
</evidence>
<evidence type="ECO:0000313" key="2">
    <source>
        <dbReference type="Proteomes" id="UP001202289"/>
    </source>
</evidence>
<gene>
    <name evidence="1" type="ORF">M3215_11725</name>
</gene>
<comment type="caution">
    <text evidence="1">The sequence shown here is derived from an EMBL/GenBank/DDBJ whole genome shotgun (WGS) entry which is preliminary data.</text>
</comment>
<organism evidence="1 2">
    <name type="scientific">Bacillus cytotoxicus</name>
    <dbReference type="NCBI Taxonomy" id="580165"/>
    <lineage>
        <taxon>Bacteria</taxon>
        <taxon>Bacillati</taxon>
        <taxon>Bacillota</taxon>
        <taxon>Bacilli</taxon>
        <taxon>Bacillales</taxon>
        <taxon>Bacillaceae</taxon>
        <taxon>Bacillus</taxon>
        <taxon>Bacillus cereus group</taxon>
    </lineage>
</organism>
<name>A0ACC6A7C5_9BACI</name>
<protein>
    <submittedName>
        <fullName evidence="1">Bifunctional lysozyme/C40 family peptidase</fullName>
    </submittedName>
</protein>
<keyword evidence="2" id="KW-1185">Reference proteome</keyword>
<dbReference type="Proteomes" id="UP001202289">
    <property type="component" value="Unassembled WGS sequence"/>
</dbReference>
<accession>A0ACC6A7C5</accession>
<proteinExistence type="predicted"/>
<dbReference type="EMBL" id="JAMBOP010000012">
    <property type="protein sequence ID" value="MCM3736474.1"/>
    <property type="molecule type" value="Genomic_DNA"/>
</dbReference>
<sequence>MKECMLILQSFNKGYESNIKALSQAYNFGVAFAGFVGNKGGEYSIDVAESYSRDVVAPSLGNTSGMTIPYINATSIRVGKIYRYINGGNFLYGELVSEYISVGAADGTGDSIANQKFNEIMALVAPFEGYEYVFGGRQPPTFDCSGLVEWSYNKVGIPISGTAEDMYNQTVPVENPAPGDLVFFKNTYKDGISHIGIYIGNNQMFNAGGKYLHYADLNKPYWVEHFAGIRRVK</sequence>